<comment type="caution">
    <text evidence="1">The sequence shown here is derived from an EMBL/GenBank/DDBJ whole genome shotgun (WGS) entry which is preliminary data.</text>
</comment>
<evidence type="ECO:0000313" key="1">
    <source>
        <dbReference type="EMBL" id="CAG8826540.1"/>
    </source>
</evidence>
<reference evidence="1" key="1">
    <citation type="submission" date="2021-06" db="EMBL/GenBank/DDBJ databases">
        <authorList>
            <person name="Kallberg Y."/>
            <person name="Tangrot J."/>
            <person name="Rosling A."/>
        </authorList>
    </citation>
    <scope>NUCLEOTIDE SEQUENCE</scope>
    <source>
        <strain evidence="1">MA453B</strain>
    </source>
</reference>
<organism evidence="1 2">
    <name type="scientific">Dentiscutata erythropus</name>
    <dbReference type="NCBI Taxonomy" id="1348616"/>
    <lineage>
        <taxon>Eukaryota</taxon>
        <taxon>Fungi</taxon>
        <taxon>Fungi incertae sedis</taxon>
        <taxon>Mucoromycota</taxon>
        <taxon>Glomeromycotina</taxon>
        <taxon>Glomeromycetes</taxon>
        <taxon>Diversisporales</taxon>
        <taxon>Gigasporaceae</taxon>
        <taxon>Dentiscutata</taxon>
    </lineage>
</organism>
<gene>
    <name evidence="1" type="ORF">DERYTH_LOCUS28101</name>
</gene>
<keyword evidence="2" id="KW-1185">Reference proteome</keyword>
<evidence type="ECO:0000313" key="2">
    <source>
        <dbReference type="Proteomes" id="UP000789405"/>
    </source>
</evidence>
<dbReference type="AlphaFoldDB" id="A0A9N9PJI8"/>
<dbReference type="EMBL" id="CAJVPY010068170">
    <property type="protein sequence ID" value="CAG8826540.1"/>
    <property type="molecule type" value="Genomic_DNA"/>
</dbReference>
<accession>A0A9N9PJI8</accession>
<proteinExistence type="predicted"/>
<sequence>CVLYDGYIRQLGSLIDPKNKRIWRYKRNVFRRECSWGDINEDDILPGFTLDIEMIENALSQTPTPTETFELEIKFS</sequence>
<dbReference type="Proteomes" id="UP000789405">
    <property type="component" value="Unassembled WGS sequence"/>
</dbReference>
<feature type="non-terminal residue" evidence="1">
    <location>
        <position position="1"/>
    </location>
</feature>
<feature type="non-terminal residue" evidence="1">
    <location>
        <position position="76"/>
    </location>
</feature>
<dbReference type="OrthoDB" id="88517at2759"/>
<protein>
    <submittedName>
        <fullName evidence="1">4111_t:CDS:1</fullName>
    </submittedName>
</protein>
<name>A0A9N9PJI8_9GLOM</name>